<dbReference type="AlphaFoldDB" id="A0A0U2Q783"/>
<dbReference type="Gene3D" id="1.25.40.10">
    <property type="entry name" value="Tetratricopeptide repeat domain"/>
    <property type="match status" value="2"/>
</dbReference>
<dbReference type="InterPro" id="IPR019734">
    <property type="entry name" value="TPR_rpt"/>
</dbReference>
<name>A0A0U2Q783_9BACL</name>
<evidence type="ECO:0000313" key="5">
    <source>
        <dbReference type="Proteomes" id="UP000067683"/>
    </source>
</evidence>
<evidence type="ECO:0000256" key="3">
    <source>
        <dbReference type="PROSITE-ProRule" id="PRU00339"/>
    </source>
</evidence>
<feature type="repeat" description="TPR" evidence="3">
    <location>
        <begin position="20"/>
        <end position="53"/>
    </location>
</feature>
<reference evidence="4" key="1">
    <citation type="submission" date="2016-01" db="EMBL/GenBank/DDBJ databases">
        <title>Complete genome of Planococcus rifietoensis type strain M8.</title>
        <authorList>
            <person name="See-Too W.S."/>
        </authorList>
    </citation>
    <scope>NUCLEOTIDE SEQUENCE [LARGE SCALE GENOMIC DNA]</scope>
    <source>
        <strain evidence="4">M8</strain>
    </source>
</reference>
<dbReference type="InterPro" id="IPR011990">
    <property type="entry name" value="TPR-like_helical_dom_sf"/>
</dbReference>
<sequence>MLEKNKRKNFDNVVSFIPTGEFYYQKALKELQREQYDKAYKYLQRAKELTPDDPLILMHYGVVLMERQEFELAMDELRTAHKLDPEEPNILFFLAEVHAHLGLFFDARKYAKDYLEKDTRGSYAAEAMEIIDFAEQEDWQLFDDDGEAHNSEYYYLQEKARRLMEQGKFPEAIKLLEEVIEEKPDFWGAYNNLALAYFYVGETEMAKSLLHEVLRRNTGNLHALCNLAVFHYYEKNDELDDILGLLKKIQPYVFEHRYKLGATFALVGKYKEAYRWLKSLQKRGFDGDPAFYFWLSHAAYHSGHEETAKYAWEQLKRMDPAKEGYEPWGEQPVMPHVDALEHDRDFLIHKLDHPHLSERIYGLFLLGKSSHKQEIISHPNWLKSEQPSVLETYMLGYALGHPFRESVKEEKAFLRAMETAERLYYQKGMVDRENDAIFQLWFMLAEQAFDGDYAFRNPAALAAAASYMVESAEKRETTKKAVAAKFGTSAATMAKYVDELSRFLPNFKD</sequence>
<dbReference type="OrthoDB" id="600613at2"/>
<dbReference type="InterPro" id="IPR051012">
    <property type="entry name" value="CellSynth/LPSAsmb/PSIAsmb"/>
</dbReference>
<dbReference type="SMART" id="SM00028">
    <property type="entry name" value="TPR"/>
    <property type="match status" value="4"/>
</dbReference>
<dbReference type="PROSITE" id="PS50005">
    <property type="entry name" value="TPR"/>
    <property type="match status" value="2"/>
</dbReference>
<dbReference type="EMBL" id="CP013659">
    <property type="protein sequence ID" value="ALS74550.1"/>
    <property type="molecule type" value="Genomic_DNA"/>
</dbReference>
<dbReference type="Pfam" id="PF13432">
    <property type="entry name" value="TPR_16"/>
    <property type="match status" value="1"/>
</dbReference>
<dbReference type="KEGG" id="prt:AUC31_04520"/>
<dbReference type="SUPFAM" id="SSF48452">
    <property type="entry name" value="TPR-like"/>
    <property type="match status" value="1"/>
</dbReference>
<dbReference type="Pfam" id="PF14559">
    <property type="entry name" value="TPR_19"/>
    <property type="match status" value="1"/>
</dbReference>
<dbReference type="Proteomes" id="UP000067683">
    <property type="component" value="Chromosome"/>
</dbReference>
<keyword evidence="1" id="KW-0677">Repeat</keyword>
<evidence type="ECO:0000313" key="4">
    <source>
        <dbReference type="EMBL" id="ALS74550.1"/>
    </source>
</evidence>
<keyword evidence="2 3" id="KW-0802">TPR repeat</keyword>
<proteinExistence type="predicted"/>
<evidence type="ECO:0000256" key="1">
    <source>
        <dbReference type="ARBA" id="ARBA00022737"/>
    </source>
</evidence>
<protein>
    <submittedName>
        <fullName evidence="4">Transcriptional regulator</fullName>
    </submittedName>
</protein>
<accession>A0A0U2Q783</accession>
<keyword evidence="5" id="KW-1185">Reference proteome</keyword>
<dbReference type="STRING" id="200991.AUC31_04520"/>
<evidence type="ECO:0000256" key="2">
    <source>
        <dbReference type="ARBA" id="ARBA00022803"/>
    </source>
</evidence>
<organism evidence="4 5">
    <name type="scientific">Planococcus rifietoensis</name>
    <dbReference type="NCBI Taxonomy" id="200991"/>
    <lineage>
        <taxon>Bacteria</taxon>
        <taxon>Bacillati</taxon>
        <taxon>Bacillota</taxon>
        <taxon>Bacilli</taxon>
        <taxon>Bacillales</taxon>
        <taxon>Caryophanaceae</taxon>
        <taxon>Planococcus</taxon>
    </lineage>
</organism>
<gene>
    <name evidence="4" type="ORF">AUC31_04520</name>
</gene>
<feature type="repeat" description="TPR" evidence="3">
    <location>
        <begin position="54"/>
        <end position="87"/>
    </location>
</feature>
<dbReference type="PANTHER" id="PTHR45586:SF1">
    <property type="entry name" value="LIPOPOLYSACCHARIDE ASSEMBLY PROTEIN B"/>
    <property type="match status" value="1"/>
</dbReference>
<dbReference type="PANTHER" id="PTHR45586">
    <property type="entry name" value="TPR REPEAT-CONTAINING PROTEIN PA4667"/>
    <property type="match status" value="1"/>
</dbReference>